<dbReference type="STRING" id="40754.THII_0651"/>
<dbReference type="PANTHER" id="PTHR33446:SF11">
    <property type="entry name" value="TONB3"/>
    <property type="match status" value="1"/>
</dbReference>
<evidence type="ECO:0000256" key="8">
    <source>
        <dbReference type="ARBA" id="ARBA00022989"/>
    </source>
</evidence>
<dbReference type="Gene3D" id="3.30.1150.10">
    <property type="match status" value="1"/>
</dbReference>
<dbReference type="Pfam" id="PF03544">
    <property type="entry name" value="TonB_C"/>
    <property type="match status" value="1"/>
</dbReference>
<sequence>MNVDLIYIDPGTERFAIALLMATVVHLVIIYEVSFIPLKPAKILNNSMEIILVQTRTNKPPQQADYLAQANQIGGGEIPQQERPSTPFIAPFPEINPNEVVTPMPPQVATPAEESQVEKLATLHPASQQVESWQPVDATEGPPEQGSDSQTTLNEYIAENTLLINEQSAKLASIQAELSKKFNSYTKRLRSKWIHANTKEDKYVNYMVAWRQKVEEVGNANYPDKARQQKLSGSLVLDVALNPNGTIRKVTIVKPSPYPILDEAALRIVHLAAPFDPFPEEIRQETDVLHITRTWEFRYNSLTSR</sequence>
<dbReference type="InterPro" id="IPR037682">
    <property type="entry name" value="TonB_C"/>
</dbReference>
<evidence type="ECO:0000256" key="6">
    <source>
        <dbReference type="ARBA" id="ARBA00022692"/>
    </source>
</evidence>
<evidence type="ECO:0000256" key="11">
    <source>
        <dbReference type="SAM" id="Phobius"/>
    </source>
</evidence>
<dbReference type="KEGG" id="tig:THII_0651"/>
<dbReference type="InterPro" id="IPR006260">
    <property type="entry name" value="TonB/TolA_C"/>
</dbReference>
<keyword evidence="3" id="KW-0813">Transport</keyword>
<dbReference type="Proteomes" id="UP000031623">
    <property type="component" value="Chromosome"/>
</dbReference>
<keyword evidence="14" id="KW-1185">Reference proteome</keyword>
<comment type="similarity">
    <text evidence="2">Belongs to the TonB family.</text>
</comment>
<dbReference type="OrthoDB" id="9803361at2"/>
<evidence type="ECO:0000256" key="7">
    <source>
        <dbReference type="ARBA" id="ARBA00022927"/>
    </source>
</evidence>
<evidence type="ECO:0000313" key="13">
    <source>
        <dbReference type="EMBL" id="BAP54948.1"/>
    </source>
</evidence>
<gene>
    <name evidence="13" type="ORF">THII_0651</name>
</gene>
<evidence type="ECO:0000313" key="14">
    <source>
        <dbReference type="Proteomes" id="UP000031623"/>
    </source>
</evidence>
<keyword evidence="4" id="KW-1003">Cell membrane</keyword>
<organism evidence="13 14">
    <name type="scientific">Thioploca ingrica</name>
    <dbReference type="NCBI Taxonomy" id="40754"/>
    <lineage>
        <taxon>Bacteria</taxon>
        <taxon>Pseudomonadati</taxon>
        <taxon>Pseudomonadota</taxon>
        <taxon>Gammaproteobacteria</taxon>
        <taxon>Thiotrichales</taxon>
        <taxon>Thiotrichaceae</taxon>
        <taxon>Thioploca</taxon>
    </lineage>
</organism>
<dbReference type="GO" id="GO:0098797">
    <property type="term" value="C:plasma membrane protein complex"/>
    <property type="evidence" value="ECO:0007669"/>
    <property type="project" value="TreeGrafter"/>
</dbReference>
<dbReference type="SUPFAM" id="SSF74653">
    <property type="entry name" value="TolA/TonB C-terminal domain"/>
    <property type="match status" value="1"/>
</dbReference>
<dbReference type="GO" id="GO:0031992">
    <property type="term" value="F:energy transducer activity"/>
    <property type="evidence" value="ECO:0007669"/>
    <property type="project" value="TreeGrafter"/>
</dbReference>
<reference evidence="13 14" key="1">
    <citation type="journal article" date="2014" name="ISME J.">
        <title>Ecophysiology of Thioploca ingrica as revealed by the complete genome sequence supplemented with proteomic evidence.</title>
        <authorList>
            <person name="Kojima H."/>
            <person name="Ogura Y."/>
            <person name="Yamamoto N."/>
            <person name="Togashi T."/>
            <person name="Mori H."/>
            <person name="Watanabe T."/>
            <person name="Nemoto F."/>
            <person name="Kurokawa K."/>
            <person name="Hayashi T."/>
            <person name="Fukui M."/>
        </authorList>
    </citation>
    <scope>NUCLEOTIDE SEQUENCE [LARGE SCALE GENOMIC DNA]</scope>
</reference>
<dbReference type="InterPro" id="IPR051045">
    <property type="entry name" value="TonB-dependent_transducer"/>
</dbReference>
<dbReference type="AlphaFoldDB" id="A0A090ABG7"/>
<dbReference type="GO" id="GO:0055085">
    <property type="term" value="P:transmembrane transport"/>
    <property type="evidence" value="ECO:0007669"/>
    <property type="project" value="InterPro"/>
</dbReference>
<dbReference type="PANTHER" id="PTHR33446">
    <property type="entry name" value="PROTEIN TONB-RELATED"/>
    <property type="match status" value="1"/>
</dbReference>
<protein>
    <submittedName>
        <fullName evidence="13">TonB family protein</fullName>
    </submittedName>
</protein>
<evidence type="ECO:0000259" key="12">
    <source>
        <dbReference type="PROSITE" id="PS52015"/>
    </source>
</evidence>
<name>A0A090ABG7_9GAMM</name>
<dbReference type="EMBL" id="AP014633">
    <property type="protein sequence ID" value="BAP54948.1"/>
    <property type="molecule type" value="Genomic_DNA"/>
</dbReference>
<evidence type="ECO:0000256" key="3">
    <source>
        <dbReference type="ARBA" id="ARBA00022448"/>
    </source>
</evidence>
<feature type="domain" description="TonB C-terminal" evidence="12">
    <location>
        <begin position="207"/>
        <end position="305"/>
    </location>
</feature>
<dbReference type="GO" id="GO:0015031">
    <property type="term" value="P:protein transport"/>
    <property type="evidence" value="ECO:0007669"/>
    <property type="project" value="UniProtKB-KW"/>
</dbReference>
<comment type="subcellular location">
    <subcellularLocation>
        <location evidence="1">Cell inner membrane</location>
        <topology evidence="1">Single-pass membrane protein</topology>
        <orientation evidence="1">Periplasmic side</orientation>
    </subcellularLocation>
</comment>
<evidence type="ECO:0000256" key="9">
    <source>
        <dbReference type="ARBA" id="ARBA00023136"/>
    </source>
</evidence>
<evidence type="ECO:0000256" key="10">
    <source>
        <dbReference type="SAM" id="MobiDB-lite"/>
    </source>
</evidence>
<feature type="region of interest" description="Disordered" evidence="10">
    <location>
        <begin position="126"/>
        <end position="150"/>
    </location>
</feature>
<dbReference type="HOGENOM" id="CLU_052089_0_0_6"/>
<evidence type="ECO:0000256" key="5">
    <source>
        <dbReference type="ARBA" id="ARBA00022519"/>
    </source>
</evidence>
<keyword evidence="7" id="KW-0653">Protein transport</keyword>
<evidence type="ECO:0000256" key="1">
    <source>
        <dbReference type="ARBA" id="ARBA00004383"/>
    </source>
</evidence>
<keyword evidence="5" id="KW-0997">Cell inner membrane</keyword>
<keyword evidence="9 11" id="KW-0472">Membrane</keyword>
<feature type="transmembrane region" description="Helical" evidence="11">
    <location>
        <begin position="15"/>
        <end position="38"/>
    </location>
</feature>
<evidence type="ECO:0000256" key="2">
    <source>
        <dbReference type="ARBA" id="ARBA00006555"/>
    </source>
</evidence>
<keyword evidence="6 11" id="KW-0812">Transmembrane</keyword>
<accession>A0A090ABG7</accession>
<dbReference type="PROSITE" id="PS52015">
    <property type="entry name" value="TONB_CTD"/>
    <property type="match status" value="1"/>
</dbReference>
<evidence type="ECO:0000256" key="4">
    <source>
        <dbReference type="ARBA" id="ARBA00022475"/>
    </source>
</evidence>
<proteinExistence type="inferred from homology"/>
<dbReference type="NCBIfam" id="TIGR01352">
    <property type="entry name" value="tonB_Cterm"/>
    <property type="match status" value="1"/>
</dbReference>
<keyword evidence="8 11" id="KW-1133">Transmembrane helix</keyword>